<organism evidence="1 2">
    <name type="scientific">Heterorhabditis bacteriophora</name>
    <name type="common">Entomopathogenic nematode worm</name>
    <dbReference type="NCBI Taxonomy" id="37862"/>
    <lineage>
        <taxon>Eukaryota</taxon>
        <taxon>Metazoa</taxon>
        <taxon>Ecdysozoa</taxon>
        <taxon>Nematoda</taxon>
        <taxon>Chromadorea</taxon>
        <taxon>Rhabditida</taxon>
        <taxon>Rhabditina</taxon>
        <taxon>Rhabditomorpha</taxon>
        <taxon>Strongyloidea</taxon>
        <taxon>Heterorhabditidae</taxon>
        <taxon>Heterorhabditis</taxon>
    </lineage>
</organism>
<name>A0A1I7WB51_HETBA</name>
<sequence>MTKKTTINLIISTTTISINNLENSFRHTVN</sequence>
<evidence type="ECO:0000313" key="1">
    <source>
        <dbReference type="Proteomes" id="UP000095283"/>
    </source>
</evidence>
<keyword evidence="1" id="KW-1185">Reference proteome</keyword>
<dbReference type="WBParaSite" id="Hba_01935">
    <property type="protein sequence ID" value="Hba_01935"/>
    <property type="gene ID" value="Hba_01935"/>
</dbReference>
<dbReference type="Proteomes" id="UP000095283">
    <property type="component" value="Unplaced"/>
</dbReference>
<evidence type="ECO:0000313" key="2">
    <source>
        <dbReference type="WBParaSite" id="Hba_01935"/>
    </source>
</evidence>
<proteinExistence type="predicted"/>
<protein>
    <submittedName>
        <fullName evidence="2">Uncharacterized protein</fullName>
    </submittedName>
</protein>
<reference evidence="2" key="1">
    <citation type="submission" date="2016-11" db="UniProtKB">
        <authorList>
            <consortium name="WormBaseParasite"/>
        </authorList>
    </citation>
    <scope>IDENTIFICATION</scope>
</reference>
<dbReference type="AlphaFoldDB" id="A0A1I7WB51"/>
<accession>A0A1I7WB51</accession>